<accession>D8K628</accession>
<gene>
    <name evidence="1" type="ordered locus">Nwat_1445</name>
</gene>
<protein>
    <submittedName>
        <fullName evidence="1">Uncharacterized protein</fullName>
    </submittedName>
</protein>
<evidence type="ECO:0000313" key="2">
    <source>
        <dbReference type="Proteomes" id="UP000000393"/>
    </source>
</evidence>
<name>D8K628_NITWC</name>
<organism evidence="1 2">
    <name type="scientific">Nitrosococcus watsoni (strain C-113)</name>
    <dbReference type="NCBI Taxonomy" id="105559"/>
    <lineage>
        <taxon>Bacteria</taxon>
        <taxon>Pseudomonadati</taxon>
        <taxon>Pseudomonadota</taxon>
        <taxon>Gammaproteobacteria</taxon>
        <taxon>Chromatiales</taxon>
        <taxon>Chromatiaceae</taxon>
        <taxon>Nitrosococcus</taxon>
    </lineage>
</organism>
<sequence length="61" mass="6673">MNCPQCGGTDIIKNGSNGVGTSSKKLENHVGAIGYFVHHYNATLCPTTRSRLSLTMQDYRK</sequence>
<dbReference type="eggNOG" id="COG1662">
    <property type="taxonomic scope" value="Bacteria"/>
</dbReference>
<reference evidence="1 2" key="1">
    <citation type="submission" date="2010-06" db="EMBL/GenBank/DDBJ databases">
        <title>Complete sequence of chromosome of Nitrosococcus watsoni C-113.</title>
        <authorList>
            <consortium name="US DOE Joint Genome Institute"/>
            <person name="Lucas S."/>
            <person name="Copeland A."/>
            <person name="Lapidus A."/>
            <person name="Cheng J.-F."/>
            <person name="Bruce D."/>
            <person name="Goodwin L."/>
            <person name="Pitluck S."/>
            <person name="Malfatti S.A."/>
            <person name="Chain P.S.G."/>
            <person name="Land M."/>
            <person name="Hauser L."/>
            <person name="Kyrpides N."/>
            <person name="Ivanova N."/>
            <person name="Cambell M.A."/>
            <person name="Heidelberg J.F."/>
            <person name="Klotz M.G."/>
            <person name="Woyke T."/>
        </authorList>
    </citation>
    <scope>NUCLEOTIDE SEQUENCE [LARGE SCALE GENOMIC DNA]</scope>
    <source>
        <strain evidence="1 2">C-113</strain>
    </source>
</reference>
<evidence type="ECO:0000313" key="1">
    <source>
        <dbReference type="EMBL" id="ADJ28355.1"/>
    </source>
</evidence>
<dbReference type="EMBL" id="CP002086">
    <property type="protein sequence ID" value="ADJ28355.1"/>
    <property type="molecule type" value="Genomic_DNA"/>
</dbReference>
<proteinExistence type="predicted"/>
<dbReference type="KEGG" id="nwa:Nwat_1445"/>
<dbReference type="Proteomes" id="UP000000393">
    <property type="component" value="Chromosome"/>
</dbReference>
<keyword evidence="2" id="KW-1185">Reference proteome</keyword>
<dbReference type="HOGENOM" id="CLU_2918014_0_0_6"/>
<dbReference type="AlphaFoldDB" id="D8K628"/>